<dbReference type="AlphaFoldDB" id="A0AAE0GRD0"/>
<dbReference type="InterPro" id="IPR007527">
    <property type="entry name" value="Znf_SWIM"/>
</dbReference>
<keyword evidence="1" id="KW-0479">Metal-binding</keyword>
<dbReference type="Proteomes" id="UP001190700">
    <property type="component" value="Unassembled WGS sequence"/>
</dbReference>
<keyword evidence="4" id="KW-1185">Reference proteome</keyword>
<protein>
    <recommendedName>
        <fullName evidence="2">SWIM-type domain-containing protein</fullName>
    </recommendedName>
</protein>
<accession>A0AAE0GRD0</accession>
<dbReference type="GO" id="GO:0008270">
    <property type="term" value="F:zinc ion binding"/>
    <property type="evidence" value="ECO:0007669"/>
    <property type="project" value="UniProtKB-KW"/>
</dbReference>
<name>A0AAE0GRD0_9CHLO</name>
<dbReference type="EMBL" id="LGRX02003159">
    <property type="protein sequence ID" value="KAK3282778.1"/>
    <property type="molecule type" value="Genomic_DNA"/>
</dbReference>
<proteinExistence type="predicted"/>
<organism evidence="3 4">
    <name type="scientific">Cymbomonas tetramitiformis</name>
    <dbReference type="NCBI Taxonomy" id="36881"/>
    <lineage>
        <taxon>Eukaryota</taxon>
        <taxon>Viridiplantae</taxon>
        <taxon>Chlorophyta</taxon>
        <taxon>Pyramimonadophyceae</taxon>
        <taxon>Pyramimonadales</taxon>
        <taxon>Pyramimonadaceae</taxon>
        <taxon>Cymbomonas</taxon>
    </lineage>
</organism>
<reference evidence="3 4" key="1">
    <citation type="journal article" date="2015" name="Genome Biol. Evol.">
        <title>Comparative Genomics of a Bacterivorous Green Alga Reveals Evolutionary Causalities and Consequences of Phago-Mixotrophic Mode of Nutrition.</title>
        <authorList>
            <person name="Burns J.A."/>
            <person name="Paasch A."/>
            <person name="Narechania A."/>
            <person name="Kim E."/>
        </authorList>
    </citation>
    <scope>NUCLEOTIDE SEQUENCE [LARGE SCALE GENOMIC DNA]</scope>
    <source>
        <strain evidence="3 4">PLY_AMNH</strain>
    </source>
</reference>
<evidence type="ECO:0000256" key="1">
    <source>
        <dbReference type="PROSITE-ProRule" id="PRU00325"/>
    </source>
</evidence>
<gene>
    <name evidence="3" type="ORF">CYMTET_9505</name>
</gene>
<evidence type="ECO:0000313" key="3">
    <source>
        <dbReference type="EMBL" id="KAK3282778.1"/>
    </source>
</evidence>
<keyword evidence="1" id="KW-0862">Zinc</keyword>
<feature type="domain" description="SWIM-type" evidence="2">
    <location>
        <begin position="492"/>
        <end position="530"/>
    </location>
</feature>
<dbReference type="PROSITE" id="PS50966">
    <property type="entry name" value="ZF_SWIM"/>
    <property type="match status" value="1"/>
</dbReference>
<sequence>MSSENATPLHQRALRAVQLYCSQPPVDLSFSQPTVDPAMKAFDIAEEWFDVNLEAKTKAVWSRIAERVSFASFQEHRSFVEGTGIRMRRITQSEYSRTYGCNTHATSEGLACPYAEKYVFNAQTRLWDVFHNGYPHADNVSTAPETGVPVRFRAALTELAAARRGQPAVALNDLLQKHWDGADKSKQDLPTLKQVQNFVGRLKDLSSEVDTVSGLQAWVDKNSMSSERSEFHAWASKRAGCDAFVVNYERCDRYGPAIAMTNLILGENIRREHSSHGRHNVFTVKADASFGKQQGEYILIDLGTDGVTFDKPHLWKNITDKRNCPRQSFYLFLYVIAKSESIFLYLVGLNALIKYAKVAFDIDLPISIVCGDNMRSLTAAANQIDKPGGLDMVLSIRDAEHVRRKYMEKVLFLRVTFCLSVTESEEDPSNFYLYPSRIHGFDFIYMNLNATGKKVTELRVSKFRLLIRGENPRNFFHSLDLVRKYSEDIVELTFNVDDPTDLVDGDACSCKWFWNCKCCPHILAGYHLRDGLDIFGMMERAFPPNKPKTMKQKRHSEACK</sequence>
<evidence type="ECO:0000259" key="2">
    <source>
        <dbReference type="PROSITE" id="PS50966"/>
    </source>
</evidence>
<evidence type="ECO:0000313" key="4">
    <source>
        <dbReference type="Proteomes" id="UP001190700"/>
    </source>
</evidence>
<keyword evidence="1" id="KW-0863">Zinc-finger</keyword>
<comment type="caution">
    <text evidence="3">The sequence shown here is derived from an EMBL/GenBank/DDBJ whole genome shotgun (WGS) entry which is preliminary data.</text>
</comment>